<dbReference type="Proteomes" id="UP001371305">
    <property type="component" value="Unassembled WGS sequence"/>
</dbReference>
<proteinExistence type="predicted"/>
<sequence length="70" mass="7892">MAYHTFSQQLPRKLAGLPHVARKSLVTGKLHKPGAFSRPTQLREKTNYLLQRSMRGDFWLAGATAKTKVV</sequence>
<protein>
    <submittedName>
        <fullName evidence="1">Uncharacterized protein</fullName>
    </submittedName>
</protein>
<accession>A0ABU9APR5</accession>
<dbReference type="EMBL" id="JBBUKT010000001">
    <property type="protein sequence ID" value="MEK7949171.1"/>
    <property type="molecule type" value="Genomic_DNA"/>
</dbReference>
<name>A0ABU9APR5_9BACT</name>
<gene>
    <name evidence="1" type="ORF">WKV53_01615</name>
</gene>
<comment type="caution">
    <text evidence="1">The sequence shown here is derived from an EMBL/GenBank/DDBJ whole genome shotgun (WGS) entry which is preliminary data.</text>
</comment>
<dbReference type="RefSeq" id="WP_341402592.1">
    <property type="nucleotide sequence ID" value="NZ_JBBUKT010000001.1"/>
</dbReference>
<reference evidence="1 2" key="1">
    <citation type="submission" date="2024-04" db="EMBL/GenBank/DDBJ databases">
        <title>Luteolibacter sp. isolated from soil.</title>
        <authorList>
            <person name="An J."/>
        </authorList>
    </citation>
    <scope>NUCLEOTIDE SEQUENCE [LARGE SCALE GENOMIC DNA]</scope>
    <source>
        <strain evidence="1 2">Y139</strain>
    </source>
</reference>
<organism evidence="1 2">
    <name type="scientific">Luteolibacter soli</name>
    <dbReference type="NCBI Taxonomy" id="3135280"/>
    <lineage>
        <taxon>Bacteria</taxon>
        <taxon>Pseudomonadati</taxon>
        <taxon>Verrucomicrobiota</taxon>
        <taxon>Verrucomicrobiia</taxon>
        <taxon>Verrucomicrobiales</taxon>
        <taxon>Verrucomicrobiaceae</taxon>
        <taxon>Luteolibacter</taxon>
    </lineage>
</organism>
<evidence type="ECO:0000313" key="2">
    <source>
        <dbReference type="Proteomes" id="UP001371305"/>
    </source>
</evidence>
<keyword evidence="2" id="KW-1185">Reference proteome</keyword>
<evidence type="ECO:0000313" key="1">
    <source>
        <dbReference type="EMBL" id="MEK7949171.1"/>
    </source>
</evidence>